<reference evidence="5 6" key="1">
    <citation type="submission" date="2017-12" db="EMBL/GenBank/DDBJ databases">
        <title>Corynebacterium mastitidis 16-1433 Genome.</title>
        <authorList>
            <person name="Gulvik C.A."/>
        </authorList>
    </citation>
    <scope>NUCLEOTIDE SEQUENCE [LARGE SCALE GENOMIC DNA]</scope>
    <source>
        <strain evidence="5 6">16-1433</strain>
    </source>
</reference>
<dbReference type="GO" id="GO:0005829">
    <property type="term" value="C:cytosol"/>
    <property type="evidence" value="ECO:0007669"/>
    <property type="project" value="TreeGrafter"/>
</dbReference>
<dbReference type="GO" id="GO:0003677">
    <property type="term" value="F:DNA binding"/>
    <property type="evidence" value="ECO:0007669"/>
    <property type="project" value="UniProtKB-KW"/>
</dbReference>
<dbReference type="RefSeq" id="WP_101173283.1">
    <property type="nucleotide sequence ID" value="NZ_JAKRKB010000001.1"/>
</dbReference>
<accession>A0A2N0X8V2</accession>
<dbReference type="FunFam" id="1.10.260.40:FF:000032">
    <property type="entry name" value="Transcriptional regulator ClgR"/>
    <property type="match status" value="1"/>
</dbReference>
<keyword evidence="1" id="KW-0805">Transcription regulation</keyword>
<dbReference type="PROSITE" id="PS50943">
    <property type="entry name" value="HTH_CROC1"/>
    <property type="match status" value="1"/>
</dbReference>
<feature type="domain" description="HTH cro/C1-type" evidence="4">
    <location>
        <begin position="33"/>
        <end position="87"/>
    </location>
</feature>
<dbReference type="InterPro" id="IPR001387">
    <property type="entry name" value="Cro/C1-type_HTH"/>
</dbReference>
<dbReference type="SMART" id="SM00530">
    <property type="entry name" value="HTH_XRE"/>
    <property type="match status" value="1"/>
</dbReference>
<name>A0A2N0X8V2_9CORY</name>
<evidence type="ECO:0000256" key="1">
    <source>
        <dbReference type="ARBA" id="ARBA00023015"/>
    </source>
</evidence>
<gene>
    <name evidence="5" type="ORF">CXB45_03575</name>
</gene>
<dbReference type="Gene3D" id="1.10.260.40">
    <property type="entry name" value="lambda repressor-like DNA-binding domains"/>
    <property type="match status" value="1"/>
</dbReference>
<evidence type="ECO:0000313" key="5">
    <source>
        <dbReference type="EMBL" id="PKF69124.1"/>
    </source>
</evidence>
<dbReference type="Proteomes" id="UP000233249">
    <property type="component" value="Unassembled WGS sequence"/>
</dbReference>
<dbReference type="PANTHER" id="PTHR46797">
    <property type="entry name" value="HTH-TYPE TRANSCRIPTIONAL REGULATOR"/>
    <property type="match status" value="1"/>
</dbReference>
<dbReference type="SUPFAM" id="SSF47413">
    <property type="entry name" value="lambda repressor-like DNA-binding domains"/>
    <property type="match status" value="1"/>
</dbReference>
<evidence type="ECO:0000259" key="4">
    <source>
        <dbReference type="PROSITE" id="PS50943"/>
    </source>
</evidence>
<protein>
    <submittedName>
        <fullName evidence="5">Transcriptional regulator</fullName>
    </submittedName>
</protein>
<evidence type="ECO:0000256" key="3">
    <source>
        <dbReference type="ARBA" id="ARBA00023163"/>
    </source>
</evidence>
<proteinExistence type="predicted"/>
<sequence length="115" mass="12190">MGTHTAILDTRPLARSLAPRPEPLLREALGDALRAFRSERRITLRELAEAARVSPGYISELERGRKEVSSELLAAVCHALGVTVADVLIEAAGSMALSDVAEELATGDLSTPAEA</sequence>
<dbReference type="OrthoDB" id="3188736at2"/>
<dbReference type="Pfam" id="PF13560">
    <property type="entry name" value="HTH_31"/>
    <property type="match status" value="1"/>
</dbReference>
<dbReference type="InterPro" id="IPR010982">
    <property type="entry name" value="Lambda_DNA-bd_dom_sf"/>
</dbReference>
<dbReference type="PANTHER" id="PTHR46797:SF1">
    <property type="entry name" value="METHYLPHOSPHONATE SYNTHASE"/>
    <property type="match status" value="1"/>
</dbReference>
<dbReference type="STRING" id="1121365.GCA_000375365_00060"/>
<dbReference type="CDD" id="cd00093">
    <property type="entry name" value="HTH_XRE"/>
    <property type="match status" value="1"/>
</dbReference>
<dbReference type="GO" id="GO:0003700">
    <property type="term" value="F:DNA-binding transcription factor activity"/>
    <property type="evidence" value="ECO:0007669"/>
    <property type="project" value="TreeGrafter"/>
</dbReference>
<evidence type="ECO:0000256" key="2">
    <source>
        <dbReference type="ARBA" id="ARBA00023125"/>
    </source>
</evidence>
<dbReference type="EMBL" id="PJAF01000007">
    <property type="protein sequence ID" value="PKF69124.1"/>
    <property type="molecule type" value="Genomic_DNA"/>
</dbReference>
<organism evidence="5 6">
    <name type="scientific">Corynebacterium mastitidis</name>
    <dbReference type="NCBI Taxonomy" id="161890"/>
    <lineage>
        <taxon>Bacteria</taxon>
        <taxon>Bacillati</taxon>
        <taxon>Actinomycetota</taxon>
        <taxon>Actinomycetes</taxon>
        <taxon>Mycobacteriales</taxon>
        <taxon>Corynebacteriaceae</taxon>
        <taxon>Corynebacterium</taxon>
    </lineage>
</organism>
<dbReference type="InterPro" id="IPR050807">
    <property type="entry name" value="TransReg_Diox_bact_type"/>
</dbReference>
<dbReference type="AlphaFoldDB" id="A0A2N0X8V2"/>
<evidence type="ECO:0000313" key="6">
    <source>
        <dbReference type="Proteomes" id="UP000233249"/>
    </source>
</evidence>
<keyword evidence="2" id="KW-0238">DNA-binding</keyword>
<keyword evidence="3" id="KW-0804">Transcription</keyword>
<comment type="caution">
    <text evidence="5">The sequence shown here is derived from an EMBL/GenBank/DDBJ whole genome shotgun (WGS) entry which is preliminary data.</text>
</comment>